<dbReference type="Proteomes" id="UP001056384">
    <property type="component" value="Chromosome 10"/>
</dbReference>
<sequence length="181" mass="19429">MKLLSTLISLSIFLLPTTFAQSTTTPSVNTVYADISTINSRVLALTAATQSYSGGLVNQLPFLIDFGPLYLATRKGFYDSLLLPNPLTASDAQLLISHVNETLAINNPKAVEVVKSKKPLFDEAGTSPVVKEGLELLLFAHLGFSDEVAKRVKDAGQKAEGQRVIDVITVALQDGIAFYSS</sequence>
<proteinExistence type="predicted"/>
<gene>
    <name evidence="2" type="ORF">Slin15195_G108440</name>
</gene>
<dbReference type="PANTHER" id="PTHR38123:SF1">
    <property type="entry name" value="HYDROPHOBIC SURFACE BINDING PROTEIN"/>
    <property type="match status" value="1"/>
</dbReference>
<dbReference type="Gene3D" id="1.20.1280.140">
    <property type="match status" value="1"/>
</dbReference>
<feature type="chain" id="PRO_5040135214" evidence="1">
    <location>
        <begin position="21"/>
        <end position="181"/>
    </location>
</feature>
<keyword evidence="3" id="KW-1185">Reference proteome</keyword>
<evidence type="ECO:0000313" key="3">
    <source>
        <dbReference type="Proteomes" id="UP001056384"/>
    </source>
</evidence>
<dbReference type="InterPro" id="IPR021054">
    <property type="entry name" value="Cell_wall_mannoprotein_1"/>
</dbReference>
<dbReference type="AlphaFoldDB" id="A0A9Q9ENX9"/>
<name>A0A9Q9ENX9_9PEZI</name>
<reference evidence="2" key="1">
    <citation type="submission" date="2022-06" db="EMBL/GenBank/DDBJ databases">
        <title>Complete genome sequences of two strains of the flax pathogen Septoria linicola.</title>
        <authorList>
            <person name="Lapalu N."/>
            <person name="Simon A."/>
            <person name="Demenou B."/>
            <person name="Paumier D."/>
            <person name="Guillot M.-P."/>
            <person name="Gout L."/>
            <person name="Valade R."/>
        </authorList>
    </citation>
    <scope>NUCLEOTIDE SEQUENCE</scope>
    <source>
        <strain evidence="2">SE15195</strain>
    </source>
</reference>
<dbReference type="EMBL" id="CP099427">
    <property type="protein sequence ID" value="USW57525.1"/>
    <property type="molecule type" value="Genomic_DNA"/>
</dbReference>
<dbReference type="OrthoDB" id="2422134at2759"/>
<feature type="signal peptide" evidence="1">
    <location>
        <begin position="1"/>
        <end position="20"/>
    </location>
</feature>
<evidence type="ECO:0000256" key="1">
    <source>
        <dbReference type="SAM" id="SignalP"/>
    </source>
</evidence>
<accession>A0A9Q9ENX9</accession>
<keyword evidence="1" id="KW-0732">Signal</keyword>
<dbReference type="Pfam" id="PF12296">
    <property type="entry name" value="HsbA"/>
    <property type="match status" value="1"/>
</dbReference>
<dbReference type="PANTHER" id="PTHR38123">
    <property type="entry name" value="CELL WALL SERINE-THREONINE-RICH GALACTOMANNOPROTEIN MP1 (AFU_ORTHOLOGUE AFUA_4G03240)"/>
    <property type="match status" value="1"/>
</dbReference>
<dbReference type="GO" id="GO:0005576">
    <property type="term" value="C:extracellular region"/>
    <property type="evidence" value="ECO:0007669"/>
    <property type="project" value="TreeGrafter"/>
</dbReference>
<protein>
    <submittedName>
        <fullName evidence="2">Cell wall mannoprotein</fullName>
    </submittedName>
</protein>
<organism evidence="2 3">
    <name type="scientific">Septoria linicola</name>
    <dbReference type="NCBI Taxonomy" id="215465"/>
    <lineage>
        <taxon>Eukaryota</taxon>
        <taxon>Fungi</taxon>
        <taxon>Dikarya</taxon>
        <taxon>Ascomycota</taxon>
        <taxon>Pezizomycotina</taxon>
        <taxon>Dothideomycetes</taxon>
        <taxon>Dothideomycetidae</taxon>
        <taxon>Mycosphaerellales</taxon>
        <taxon>Mycosphaerellaceae</taxon>
        <taxon>Septoria</taxon>
    </lineage>
</organism>
<evidence type="ECO:0000313" key="2">
    <source>
        <dbReference type="EMBL" id="USW57525.1"/>
    </source>
</evidence>